<dbReference type="AlphaFoldDB" id="A0AAD2D2S9"/>
<dbReference type="Proteomes" id="UP001295684">
    <property type="component" value="Unassembled WGS sequence"/>
</dbReference>
<reference evidence="1" key="1">
    <citation type="submission" date="2023-07" db="EMBL/GenBank/DDBJ databases">
        <authorList>
            <consortium name="AG Swart"/>
            <person name="Singh M."/>
            <person name="Singh A."/>
            <person name="Seah K."/>
            <person name="Emmerich C."/>
        </authorList>
    </citation>
    <scope>NUCLEOTIDE SEQUENCE</scope>
    <source>
        <strain evidence="1">DP1</strain>
    </source>
</reference>
<proteinExistence type="predicted"/>
<accession>A0AAD2D2S9</accession>
<name>A0AAD2D2S9_EUPCR</name>
<protein>
    <submittedName>
        <fullName evidence="1">Uncharacterized protein</fullName>
    </submittedName>
</protein>
<evidence type="ECO:0000313" key="1">
    <source>
        <dbReference type="EMBL" id="CAI2377932.1"/>
    </source>
</evidence>
<comment type="caution">
    <text evidence="1">The sequence shown here is derived from an EMBL/GenBank/DDBJ whole genome shotgun (WGS) entry which is preliminary data.</text>
</comment>
<organism evidence="1 2">
    <name type="scientific">Euplotes crassus</name>
    <dbReference type="NCBI Taxonomy" id="5936"/>
    <lineage>
        <taxon>Eukaryota</taxon>
        <taxon>Sar</taxon>
        <taxon>Alveolata</taxon>
        <taxon>Ciliophora</taxon>
        <taxon>Intramacronucleata</taxon>
        <taxon>Spirotrichea</taxon>
        <taxon>Hypotrichia</taxon>
        <taxon>Euplotida</taxon>
        <taxon>Euplotidae</taxon>
        <taxon>Moneuplotes</taxon>
    </lineage>
</organism>
<sequence length="268" mass="31078">MEFVNEIETNVLEQEYNHGKELMGRKRGKEYYTHYTNEVEMLYADCGKLFQSPKFKKIKRLIVYDEETLRTLKSSCETKKIQKACKKIQRVNVSKIKKMKLFVVGINDFGEFNRTSLHSLLRYAPKVSGFLEFSNFSFSKHHMQYLLNSITTLNSIRFISCKLNTTGIKLNPTRSISITQIDLRSCISAKTCSRTFPIDLRSLLICISKSSLTDSVRTIFMKSCGISMKVLETLSIEYCKGKTTIYCYDKHLGDYRDMPKTNLKCTLF</sequence>
<keyword evidence="2" id="KW-1185">Reference proteome</keyword>
<gene>
    <name evidence="1" type="ORF">ECRASSUSDP1_LOCUS19323</name>
</gene>
<dbReference type="EMBL" id="CAMPGE010019609">
    <property type="protein sequence ID" value="CAI2377932.1"/>
    <property type="molecule type" value="Genomic_DNA"/>
</dbReference>
<evidence type="ECO:0000313" key="2">
    <source>
        <dbReference type="Proteomes" id="UP001295684"/>
    </source>
</evidence>
<dbReference type="SUPFAM" id="SSF52047">
    <property type="entry name" value="RNI-like"/>
    <property type="match status" value="1"/>
</dbReference>